<keyword evidence="3" id="KW-1185">Reference proteome</keyword>
<dbReference type="Proteomes" id="UP000054558">
    <property type="component" value="Unassembled WGS sequence"/>
</dbReference>
<gene>
    <name evidence="2" type="ORF">KFL_010420010</name>
</gene>
<name>A0A1Y1IR56_KLENI</name>
<feature type="region of interest" description="Disordered" evidence="1">
    <location>
        <begin position="91"/>
        <end position="116"/>
    </location>
</feature>
<evidence type="ECO:0000313" key="3">
    <source>
        <dbReference type="Proteomes" id="UP000054558"/>
    </source>
</evidence>
<feature type="compositionally biased region" description="Basic and acidic residues" evidence="1">
    <location>
        <begin position="101"/>
        <end position="116"/>
    </location>
</feature>
<evidence type="ECO:0000256" key="1">
    <source>
        <dbReference type="SAM" id="MobiDB-lite"/>
    </source>
</evidence>
<sequence length="140" mass="15132">MSAGVRVRRATKAGPRVSLEKGIDRFETEGVVRTEAVQHGGLWEIATVKKTSIFGGQGAGRVERRIEMAVKKPQVVNKREEVKPVKYIGVALDSDNEEEEAHPVDKETPTETAEHGAMEAVGAAAEAVGTLVEGVEQGWR</sequence>
<evidence type="ECO:0000313" key="2">
    <source>
        <dbReference type="EMBL" id="GAQ92532.1"/>
    </source>
</evidence>
<dbReference type="AlphaFoldDB" id="A0A1Y1IR56"/>
<protein>
    <submittedName>
        <fullName evidence="2">Uncharacterized protein</fullName>
    </submittedName>
</protein>
<reference evidence="2 3" key="1">
    <citation type="journal article" date="2014" name="Nat. Commun.">
        <title>Klebsormidium flaccidum genome reveals primary factors for plant terrestrial adaptation.</title>
        <authorList>
            <person name="Hori K."/>
            <person name="Maruyama F."/>
            <person name="Fujisawa T."/>
            <person name="Togashi T."/>
            <person name="Yamamoto N."/>
            <person name="Seo M."/>
            <person name="Sato S."/>
            <person name="Yamada T."/>
            <person name="Mori H."/>
            <person name="Tajima N."/>
            <person name="Moriyama T."/>
            <person name="Ikeuchi M."/>
            <person name="Watanabe M."/>
            <person name="Wada H."/>
            <person name="Kobayashi K."/>
            <person name="Saito M."/>
            <person name="Masuda T."/>
            <person name="Sasaki-Sekimoto Y."/>
            <person name="Mashiguchi K."/>
            <person name="Awai K."/>
            <person name="Shimojima M."/>
            <person name="Masuda S."/>
            <person name="Iwai M."/>
            <person name="Nobusawa T."/>
            <person name="Narise T."/>
            <person name="Kondo S."/>
            <person name="Saito H."/>
            <person name="Sato R."/>
            <person name="Murakawa M."/>
            <person name="Ihara Y."/>
            <person name="Oshima-Yamada Y."/>
            <person name="Ohtaka K."/>
            <person name="Satoh M."/>
            <person name="Sonobe K."/>
            <person name="Ishii M."/>
            <person name="Ohtani R."/>
            <person name="Kanamori-Sato M."/>
            <person name="Honoki R."/>
            <person name="Miyazaki D."/>
            <person name="Mochizuki H."/>
            <person name="Umetsu J."/>
            <person name="Higashi K."/>
            <person name="Shibata D."/>
            <person name="Kamiya Y."/>
            <person name="Sato N."/>
            <person name="Nakamura Y."/>
            <person name="Tabata S."/>
            <person name="Ida S."/>
            <person name="Kurokawa K."/>
            <person name="Ohta H."/>
        </authorList>
    </citation>
    <scope>NUCLEOTIDE SEQUENCE [LARGE SCALE GENOMIC DNA]</scope>
    <source>
        <strain evidence="2 3">NIES-2285</strain>
    </source>
</reference>
<accession>A0A1Y1IR56</accession>
<organism evidence="2 3">
    <name type="scientific">Klebsormidium nitens</name>
    <name type="common">Green alga</name>
    <name type="synonym">Ulothrix nitens</name>
    <dbReference type="NCBI Taxonomy" id="105231"/>
    <lineage>
        <taxon>Eukaryota</taxon>
        <taxon>Viridiplantae</taxon>
        <taxon>Streptophyta</taxon>
        <taxon>Klebsormidiophyceae</taxon>
        <taxon>Klebsormidiales</taxon>
        <taxon>Klebsormidiaceae</taxon>
        <taxon>Klebsormidium</taxon>
    </lineage>
</organism>
<dbReference type="EMBL" id="DF237991">
    <property type="protein sequence ID" value="GAQ92532.1"/>
    <property type="molecule type" value="Genomic_DNA"/>
</dbReference>
<proteinExistence type="predicted"/>